<dbReference type="Pfam" id="PF12565">
    <property type="entry name" value="DUF3747"/>
    <property type="match status" value="1"/>
</dbReference>
<evidence type="ECO:0000256" key="1">
    <source>
        <dbReference type="SAM" id="SignalP"/>
    </source>
</evidence>
<comment type="caution">
    <text evidence="3">The sequence shown here is derived from an EMBL/GenBank/DDBJ whole genome shotgun (WGS) entry which is preliminary data.</text>
</comment>
<dbReference type="RefSeq" id="WP_215619592.1">
    <property type="nucleotide sequence ID" value="NZ_JADOER010000016.1"/>
</dbReference>
<dbReference type="InterPro" id="IPR001119">
    <property type="entry name" value="SLH_dom"/>
</dbReference>
<dbReference type="PANTHER" id="PTHR43308:SF5">
    <property type="entry name" value="S-LAYER PROTEIN _ PEPTIDOGLYCAN ENDO-BETA-N-ACETYLGLUCOSAMINIDASE"/>
    <property type="match status" value="1"/>
</dbReference>
<reference evidence="3 4" key="1">
    <citation type="journal article" date="2021" name="Mar. Drugs">
        <title>Genome Reduction and Secondary Metabolism of the Marine Sponge-Associated Cyanobacterium Leptothoe.</title>
        <authorList>
            <person name="Konstantinou D."/>
            <person name="Popin R.V."/>
            <person name="Fewer D.P."/>
            <person name="Sivonen K."/>
            <person name="Gkelis S."/>
        </authorList>
    </citation>
    <scope>NUCLEOTIDE SEQUENCE [LARGE SCALE GENOMIC DNA]</scope>
    <source>
        <strain evidence="3 4">TAU-MAC 1615</strain>
    </source>
</reference>
<feature type="signal peptide" evidence="1">
    <location>
        <begin position="1"/>
        <end position="27"/>
    </location>
</feature>
<evidence type="ECO:0000313" key="4">
    <source>
        <dbReference type="Proteomes" id="UP001196661"/>
    </source>
</evidence>
<feature type="domain" description="SLH" evidence="2">
    <location>
        <begin position="212"/>
        <end position="275"/>
    </location>
</feature>
<evidence type="ECO:0000259" key="2">
    <source>
        <dbReference type="PROSITE" id="PS51272"/>
    </source>
</evidence>
<name>A0ABS5Y797_9CYAN</name>
<dbReference type="InterPro" id="IPR051465">
    <property type="entry name" value="Cell_Envelope_Struct_Comp"/>
</dbReference>
<dbReference type="EMBL" id="JADOER010000016">
    <property type="protein sequence ID" value="MBT9313702.1"/>
    <property type="molecule type" value="Genomic_DNA"/>
</dbReference>
<dbReference type="Pfam" id="PF00395">
    <property type="entry name" value="SLH"/>
    <property type="match status" value="2"/>
</dbReference>
<evidence type="ECO:0000313" key="3">
    <source>
        <dbReference type="EMBL" id="MBT9313702.1"/>
    </source>
</evidence>
<feature type="chain" id="PRO_5047054064" evidence="1">
    <location>
        <begin position="28"/>
        <end position="410"/>
    </location>
</feature>
<feature type="domain" description="SLH" evidence="2">
    <location>
        <begin position="350"/>
        <end position="410"/>
    </location>
</feature>
<accession>A0ABS5Y797</accession>
<keyword evidence="4" id="KW-1185">Reference proteome</keyword>
<dbReference type="Proteomes" id="UP001196661">
    <property type="component" value="Unassembled WGS sequence"/>
</dbReference>
<dbReference type="InterPro" id="IPR022222">
    <property type="entry name" value="DUF3747"/>
</dbReference>
<dbReference type="PANTHER" id="PTHR43308">
    <property type="entry name" value="OUTER MEMBRANE PROTEIN ALPHA-RELATED"/>
    <property type="match status" value="1"/>
</dbReference>
<keyword evidence="1" id="KW-0732">Signal</keyword>
<proteinExistence type="predicted"/>
<sequence length="410" mass="44078">MKPLRLALAAATAATLTLFGVAPRVNAQAFDNVEVTQEDFVLVAAPGGGLLGRPQFMIIEQKSDAQLCWSESGSNPTQIEPLLLNFDFSGICGRSTDSNGYSIRAGDGDAGSRFNLDLQEEDGEYILVGRPSSFPTNPFRSSDPIRLGRTFGQASNGFTKVFLNPGWRLTRRSFDGRALGHLYLTNDATLASLVEGGGPIVTEPPTTEPETPTTIAFRDVTNDVYANQISRAVEIGFIAGFQDGTFRPRNSLTREQLVSMVIEALDAQENISVALPSQVTANPFSDVASNRWSAAKIQFASQNGIVSGYEDGNFRPAQEVTRAEMMAVLRRAAEYRKRSLGQGTALTPTQQAFTFSDTQGHWAAPVISSLSAYCGIATPVNESGTAFVPNSDALRNYAATAVVRLVDCAN</sequence>
<organism evidence="3 4">
    <name type="scientific">Leptothoe kymatousa TAU-MAC 1615</name>
    <dbReference type="NCBI Taxonomy" id="2364775"/>
    <lineage>
        <taxon>Bacteria</taxon>
        <taxon>Bacillati</taxon>
        <taxon>Cyanobacteriota</taxon>
        <taxon>Cyanophyceae</taxon>
        <taxon>Nodosilineales</taxon>
        <taxon>Cymatolegaceae</taxon>
        <taxon>Leptothoe</taxon>
        <taxon>Leptothoe kymatousa</taxon>
    </lineage>
</organism>
<dbReference type="PROSITE" id="PS51272">
    <property type="entry name" value="SLH"/>
    <property type="match status" value="3"/>
</dbReference>
<protein>
    <submittedName>
        <fullName evidence="3">DUF3747 domain-containing protein</fullName>
    </submittedName>
</protein>
<feature type="domain" description="SLH" evidence="2">
    <location>
        <begin position="280"/>
        <end position="343"/>
    </location>
</feature>
<gene>
    <name evidence="3" type="ORF">IXB28_15940</name>
</gene>